<dbReference type="AlphaFoldDB" id="E1ZJ70"/>
<name>E1ZJ70_CHLVA</name>
<dbReference type="RefSeq" id="XP_005846392.1">
    <property type="nucleotide sequence ID" value="XM_005846330.1"/>
</dbReference>
<feature type="region of interest" description="Disordered" evidence="1">
    <location>
        <begin position="1"/>
        <end position="34"/>
    </location>
</feature>
<feature type="compositionally biased region" description="Acidic residues" evidence="1">
    <location>
        <begin position="57"/>
        <end position="82"/>
    </location>
</feature>
<gene>
    <name evidence="2" type="ORF">CHLNCDRAFT_135873</name>
</gene>
<organism evidence="3">
    <name type="scientific">Chlorella variabilis</name>
    <name type="common">Green alga</name>
    <dbReference type="NCBI Taxonomy" id="554065"/>
    <lineage>
        <taxon>Eukaryota</taxon>
        <taxon>Viridiplantae</taxon>
        <taxon>Chlorophyta</taxon>
        <taxon>core chlorophytes</taxon>
        <taxon>Trebouxiophyceae</taxon>
        <taxon>Chlorellales</taxon>
        <taxon>Chlorellaceae</taxon>
        <taxon>Chlorella clade</taxon>
        <taxon>Chlorella</taxon>
    </lineage>
</organism>
<dbReference type="InParanoid" id="E1ZJ70"/>
<protein>
    <submittedName>
        <fullName evidence="2">Expressed protein</fullName>
    </submittedName>
</protein>
<dbReference type="GeneID" id="17353796"/>
<reference evidence="2 3" key="1">
    <citation type="journal article" date="2010" name="Plant Cell">
        <title>The Chlorella variabilis NC64A genome reveals adaptation to photosymbiosis, coevolution with viruses, and cryptic sex.</title>
        <authorList>
            <person name="Blanc G."/>
            <person name="Duncan G."/>
            <person name="Agarkova I."/>
            <person name="Borodovsky M."/>
            <person name="Gurnon J."/>
            <person name="Kuo A."/>
            <person name="Lindquist E."/>
            <person name="Lucas S."/>
            <person name="Pangilinan J."/>
            <person name="Polle J."/>
            <person name="Salamov A."/>
            <person name="Terry A."/>
            <person name="Yamada T."/>
            <person name="Dunigan D.D."/>
            <person name="Grigoriev I.V."/>
            <person name="Claverie J.M."/>
            <person name="Van Etten J.L."/>
        </authorList>
    </citation>
    <scope>NUCLEOTIDE SEQUENCE [LARGE SCALE GENOMIC DNA]</scope>
    <source>
        <strain evidence="2 3">NC64A</strain>
    </source>
</reference>
<feature type="compositionally biased region" description="Basic and acidic residues" evidence="1">
    <location>
        <begin position="1"/>
        <end position="11"/>
    </location>
</feature>
<proteinExistence type="predicted"/>
<dbReference type="Proteomes" id="UP000008141">
    <property type="component" value="Unassembled WGS sequence"/>
</dbReference>
<sequence length="238" mass="25790">MPQKLRQRDGTRTSSLRARLRAEQKSSSSSSRKVAIIVTERSWGDGAVIEESRYEDERELQDVMEEEGEDAQLEWDMEEEEGAPTSRRAAQREDDDLFDDEGDLVAANDAQSETRHILSISPHFTSRLAGPNEAAAMVLGSVVDLGAQPSSADLQVLSSYICQADDVPAAVLLAAALDRLPELGAADCAPQLRQELADLCSSHDVDLDAAIDGVLRKNEPELGDIGAEVAEMLQMAGL</sequence>
<keyword evidence="3" id="KW-1185">Reference proteome</keyword>
<dbReference type="EMBL" id="GL433848">
    <property type="protein sequence ID" value="EFN54290.1"/>
    <property type="molecule type" value="Genomic_DNA"/>
</dbReference>
<evidence type="ECO:0000313" key="3">
    <source>
        <dbReference type="Proteomes" id="UP000008141"/>
    </source>
</evidence>
<evidence type="ECO:0000313" key="2">
    <source>
        <dbReference type="EMBL" id="EFN54290.1"/>
    </source>
</evidence>
<dbReference type="KEGG" id="cvr:CHLNCDRAFT_135873"/>
<accession>E1ZJ70</accession>
<feature type="region of interest" description="Disordered" evidence="1">
    <location>
        <begin position="53"/>
        <end position="94"/>
    </location>
</feature>
<evidence type="ECO:0000256" key="1">
    <source>
        <dbReference type="SAM" id="MobiDB-lite"/>
    </source>
</evidence>